<protein>
    <submittedName>
        <fullName evidence="1">Uncharacterized protein</fullName>
    </submittedName>
</protein>
<gene>
    <name evidence="1" type="ORF">GH714_014690</name>
</gene>
<proteinExistence type="predicted"/>
<accession>A0A6A6KW19</accession>
<dbReference type="PANTHER" id="PTHR31115">
    <property type="entry name" value="OS05G0107300 PROTEIN"/>
    <property type="match status" value="1"/>
</dbReference>
<dbReference type="Proteomes" id="UP000467840">
    <property type="component" value="Chromosome 13"/>
</dbReference>
<name>A0A6A6KW19_HEVBR</name>
<reference evidence="1 2" key="1">
    <citation type="journal article" date="2020" name="Mol. Plant">
        <title>The Chromosome-Based Rubber Tree Genome Provides New Insights into Spurge Genome Evolution and Rubber Biosynthesis.</title>
        <authorList>
            <person name="Liu J."/>
            <person name="Shi C."/>
            <person name="Shi C.C."/>
            <person name="Li W."/>
            <person name="Zhang Q.J."/>
            <person name="Zhang Y."/>
            <person name="Li K."/>
            <person name="Lu H.F."/>
            <person name="Shi C."/>
            <person name="Zhu S.T."/>
            <person name="Xiao Z.Y."/>
            <person name="Nan H."/>
            <person name="Yue Y."/>
            <person name="Zhu X.G."/>
            <person name="Wu Y."/>
            <person name="Hong X.N."/>
            <person name="Fan G.Y."/>
            <person name="Tong Y."/>
            <person name="Zhang D."/>
            <person name="Mao C.L."/>
            <person name="Liu Y.L."/>
            <person name="Hao S.J."/>
            <person name="Liu W.Q."/>
            <person name="Lv M.Q."/>
            <person name="Zhang H.B."/>
            <person name="Liu Y."/>
            <person name="Hu-Tang G.R."/>
            <person name="Wang J.P."/>
            <person name="Wang J.H."/>
            <person name="Sun Y.H."/>
            <person name="Ni S.B."/>
            <person name="Chen W.B."/>
            <person name="Zhang X.C."/>
            <person name="Jiao Y.N."/>
            <person name="Eichler E.E."/>
            <person name="Li G.H."/>
            <person name="Liu X."/>
            <person name="Gao L.Z."/>
        </authorList>
    </citation>
    <scope>NUCLEOTIDE SEQUENCE [LARGE SCALE GENOMIC DNA]</scope>
    <source>
        <strain evidence="2">cv. GT1</strain>
        <tissue evidence="1">Leaf</tissue>
    </source>
</reference>
<evidence type="ECO:0000313" key="1">
    <source>
        <dbReference type="EMBL" id="KAF2292158.1"/>
    </source>
</evidence>
<dbReference type="EMBL" id="JAAGAX010000014">
    <property type="protein sequence ID" value="KAF2292158.1"/>
    <property type="molecule type" value="Genomic_DNA"/>
</dbReference>
<organism evidence="1 2">
    <name type="scientific">Hevea brasiliensis</name>
    <name type="common">Para rubber tree</name>
    <name type="synonym">Siphonia brasiliensis</name>
    <dbReference type="NCBI Taxonomy" id="3981"/>
    <lineage>
        <taxon>Eukaryota</taxon>
        <taxon>Viridiplantae</taxon>
        <taxon>Streptophyta</taxon>
        <taxon>Embryophyta</taxon>
        <taxon>Tracheophyta</taxon>
        <taxon>Spermatophyta</taxon>
        <taxon>Magnoliopsida</taxon>
        <taxon>eudicotyledons</taxon>
        <taxon>Gunneridae</taxon>
        <taxon>Pentapetalae</taxon>
        <taxon>rosids</taxon>
        <taxon>fabids</taxon>
        <taxon>Malpighiales</taxon>
        <taxon>Euphorbiaceae</taxon>
        <taxon>Crotonoideae</taxon>
        <taxon>Micrandreae</taxon>
        <taxon>Hevea</taxon>
    </lineage>
</organism>
<keyword evidence="2" id="KW-1185">Reference proteome</keyword>
<dbReference type="PANTHER" id="PTHR31115:SF4">
    <property type="entry name" value="SPECTRIN BETA CHAIN, BRAIN"/>
    <property type="match status" value="1"/>
</dbReference>
<comment type="caution">
    <text evidence="1">The sequence shown here is derived from an EMBL/GenBank/DDBJ whole genome shotgun (WGS) entry which is preliminary data.</text>
</comment>
<evidence type="ECO:0000313" key="2">
    <source>
        <dbReference type="Proteomes" id="UP000467840"/>
    </source>
</evidence>
<sequence length="97" mass="10947">MLLPSLQHFDLMVDGKSSIASRQQIIMEKGGDMLQDVAGVAPRFEEKIHRLPAGGEGWDTKNKKKRSVGLVGIQVSKCEMYLLSYTLAKYLRAQFKY</sequence>
<dbReference type="AlphaFoldDB" id="A0A6A6KW19"/>